<evidence type="ECO:0000256" key="1">
    <source>
        <dbReference type="SAM" id="MobiDB-lite"/>
    </source>
</evidence>
<reference evidence="2 3" key="1">
    <citation type="submission" date="2020-01" db="EMBL/GenBank/DDBJ databases">
        <title>Genomes of bacteria type strains.</title>
        <authorList>
            <person name="Chen J."/>
            <person name="Zhu S."/>
            <person name="Yang J."/>
        </authorList>
    </citation>
    <scope>NUCLEOTIDE SEQUENCE [LARGE SCALE GENOMIC DNA]</scope>
    <source>
        <strain evidence="2 3">LMG 22958</strain>
    </source>
</reference>
<name>A0A6L9MYC0_9ALTE</name>
<dbReference type="RefSeq" id="WP_163112665.1">
    <property type="nucleotide sequence ID" value="NZ_JAAAWP010000013.1"/>
</dbReference>
<dbReference type="GO" id="GO:0006508">
    <property type="term" value="P:proteolysis"/>
    <property type="evidence" value="ECO:0007669"/>
    <property type="project" value="InterPro"/>
</dbReference>
<dbReference type="GO" id="GO:0004190">
    <property type="term" value="F:aspartic-type endopeptidase activity"/>
    <property type="evidence" value="ECO:0007669"/>
    <property type="project" value="InterPro"/>
</dbReference>
<dbReference type="PROSITE" id="PS00141">
    <property type="entry name" value="ASP_PROTEASE"/>
    <property type="match status" value="1"/>
</dbReference>
<protein>
    <submittedName>
        <fullName evidence="2">Peptidase A2</fullName>
    </submittedName>
</protein>
<dbReference type="EMBL" id="JAAAWP010000013">
    <property type="protein sequence ID" value="NDW23005.1"/>
    <property type="molecule type" value="Genomic_DNA"/>
</dbReference>
<dbReference type="SUPFAM" id="SSF50630">
    <property type="entry name" value="Acid proteases"/>
    <property type="match status" value="1"/>
</dbReference>
<sequence>MNRILIVVVIALLSASLVTNIYLWQRLSSYAEGGSVKSGYTSSSTGNESNTNSVGDSVCGAGKGGSANCNKNPTQYNPKSTELMADAQTPSLKALTAMLEAGYYSQLAVEINNQLKLSPLSEPLLLLEAELVERTKPLPTALINYYDLAELPLSLSALKKIQQKVENLYNQAQAQLQKNHQWELVAKLNEPLFQRQPDNKEFTLNLATAYAHQEKMTLMEDVLAALPFNDHDAQAIRDMAYAQQTANTDANDDETNTTNTFSDSADDIQVALERIGNQYRVEAIALNQRASMILDTGASTTAISSRLFARLGKMRNLTFIGIFNVQTAAGSVEAQLVKIPKFTFAGYTFNDVSAIVLPEEALPDADGLLGMNVLGEFDFSILPQEDILLLNLRENK</sequence>
<dbReference type="Proteomes" id="UP000478837">
    <property type="component" value="Unassembled WGS sequence"/>
</dbReference>
<comment type="caution">
    <text evidence="2">The sequence shown here is derived from an EMBL/GenBank/DDBJ whole genome shotgun (WGS) entry which is preliminary data.</text>
</comment>
<proteinExistence type="predicted"/>
<organism evidence="2 3">
    <name type="scientific">Alteromonas hispanica</name>
    <dbReference type="NCBI Taxonomy" id="315421"/>
    <lineage>
        <taxon>Bacteria</taxon>
        <taxon>Pseudomonadati</taxon>
        <taxon>Pseudomonadota</taxon>
        <taxon>Gammaproteobacteria</taxon>
        <taxon>Alteromonadales</taxon>
        <taxon>Alteromonadaceae</taxon>
        <taxon>Alteromonas/Salinimonas group</taxon>
        <taxon>Alteromonas</taxon>
    </lineage>
</organism>
<gene>
    <name evidence="2" type="ORF">GTW09_15905</name>
</gene>
<accession>A0A6L9MYC0</accession>
<dbReference type="Pfam" id="PF13975">
    <property type="entry name" value="gag-asp_proteas"/>
    <property type="match status" value="1"/>
</dbReference>
<keyword evidence="3" id="KW-1185">Reference proteome</keyword>
<evidence type="ECO:0000313" key="3">
    <source>
        <dbReference type="Proteomes" id="UP000478837"/>
    </source>
</evidence>
<dbReference type="InterPro" id="IPR001969">
    <property type="entry name" value="Aspartic_peptidase_AS"/>
</dbReference>
<dbReference type="CDD" id="cd05483">
    <property type="entry name" value="retropepsin_like_bacteria"/>
    <property type="match status" value="1"/>
</dbReference>
<dbReference type="InterPro" id="IPR021109">
    <property type="entry name" value="Peptidase_aspartic_dom_sf"/>
</dbReference>
<evidence type="ECO:0000313" key="2">
    <source>
        <dbReference type="EMBL" id="NDW23005.1"/>
    </source>
</evidence>
<feature type="region of interest" description="Disordered" evidence="1">
    <location>
        <begin position="34"/>
        <end position="53"/>
    </location>
</feature>
<dbReference type="AlphaFoldDB" id="A0A6L9MYC0"/>
<dbReference type="Gene3D" id="2.40.70.10">
    <property type="entry name" value="Acid Proteases"/>
    <property type="match status" value="1"/>
</dbReference>
<feature type="compositionally biased region" description="Low complexity" evidence="1">
    <location>
        <begin position="38"/>
        <end position="53"/>
    </location>
</feature>
<dbReference type="InterPro" id="IPR034122">
    <property type="entry name" value="Retropepsin-like_bacterial"/>
</dbReference>